<dbReference type="InterPro" id="IPR038765">
    <property type="entry name" value="Papain-like_cys_pep_sf"/>
</dbReference>
<accession>A0A1G7HP96</accession>
<dbReference type="InterPro" id="IPR002931">
    <property type="entry name" value="Transglutaminase-like"/>
</dbReference>
<dbReference type="GO" id="GO:0006508">
    <property type="term" value="P:proteolysis"/>
    <property type="evidence" value="ECO:0007669"/>
    <property type="project" value="UniProtKB-KW"/>
</dbReference>
<dbReference type="Gene3D" id="3.10.620.30">
    <property type="match status" value="1"/>
</dbReference>
<dbReference type="Proteomes" id="UP000182284">
    <property type="component" value="Unassembled WGS sequence"/>
</dbReference>
<dbReference type="Pfam" id="PF01841">
    <property type="entry name" value="Transglut_core"/>
    <property type="match status" value="1"/>
</dbReference>
<evidence type="ECO:0000313" key="3">
    <source>
        <dbReference type="Proteomes" id="UP000182284"/>
    </source>
</evidence>
<dbReference type="SMART" id="SM00460">
    <property type="entry name" value="TGc"/>
    <property type="match status" value="1"/>
</dbReference>
<keyword evidence="2" id="KW-0378">Hydrolase</keyword>
<dbReference type="PANTHER" id="PTHR33490:SF12">
    <property type="entry name" value="BLL5557 PROTEIN"/>
    <property type="match status" value="1"/>
</dbReference>
<dbReference type="EMBL" id="FNBL01000002">
    <property type="protein sequence ID" value="SDF02243.1"/>
    <property type="molecule type" value="Genomic_DNA"/>
</dbReference>
<gene>
    <name evidence="2" type="ORF">SAMN04488117_10223</name>
</gene>
<dbReference type="GO" id="GO:0008233">
    <property type="term" value="F:peptidase activity"/>
    <property type="evidence" value="ECO:0007669"/>
    <property type="project" value="UniProtKB-KW"/>
</dbReference>
<name>A0A1G7HP96_9RHOB</name>
<dbReference type="OrthoDB" id="5438043at2"/>
<dbReference type="PANTHER" id="PTHR33490">
    <property type="entry name" value="BLR5614 PROTEIN-RELATED"/>
    <property type="match status" value="1"/>
</dbReference>
<dbReference type="Gene3D" id="2.60.40.2250">
    <property type="match status" value="1"/>
</dbReference>
<keyword evidence="2" id="KW-0645">Protease</keyword>
<feature type="domain" description="Transglutaminase-like" evidence="1">
    <location>
        <begin position="158"/>
        <end position="218"/>
    </location>
</feature>
<dbReference type="SUPFAM" id="SSF54001">
    <property type="entry name" value="Cysteine proteinases"/>
    <property type="match status" value="1"/>
</dbReference>
<dbReference type="AlphaFoldDB" id="A0A1G7HP96"/>
<organism evidence="2 3">
    <name type="scientific">Celeribacter baekdonensis</name>
    <dbReference type="NCBI Taxonomy" id="875171"/>
    <lineage>
        <taxon>Bacteria</taxon>
        <taxon>Pseudomonadati</taxon>
        <taxon>Pseudomonadota</taxon>
        <taxon>Alphaproteobacteria</taxon>
        <taxon>Rhodobacterales</taxon>
        <taxon>Roseobacteraceae</taxon>
        <taxon>Celeribacter</taxon>
    </lineage>
</organism>
<proteinExistence type="predicted"/>
<evidence type="ECO:0000259" key="1">
    <source>
        <dbReference type="SMART" id="SM00460"/>
    </source>
</evidence>
<evidence type="ECO:0000313" key="2">
    <source>
        <dbReference type="EMBL" id="SDF02243.1"/>
    </source>
</evidence>
<dbReference type="RefSeq" id="WP_074641575.1">
    <property type="nucleotide sequence ID" value="NZ_FNBL01000002.1"/>
</dbReference>
<protein>
    <submittedName>
        <fullName evidence="2">Transglutaminase-like enzyme, putative cysteine protease</fullName>
    </submittedName>
</protein>
<reference evidence="2 3" key="1">
    <citation type="submission" date="2016-10" db="EMBL/GenBank/DDBJ databases">
        <authorList>
            <person name="de Groot N.N."/>
        </authorList>
    </citation>
    <scope>NUCLEOTIDE SEQUENCE [LARGE SCALE GENOMIC DNA]</scope>
    <source>
        <strain evidence="2 3">DSM 27375</strain>
    </source>
</reference>
<sequence length="262" mass="29086">MRIQIDVAMTYRFPNPNTVFLALEAAHAPGQEIAYESLLIGDAEVNRIVGDSNVGERVFARIPGYEMLLNYSALLDITRPRVALDGLVAAPWHMLPSEVVPYLRPSRYCQSDKFVSFVSKRFGGLSGGQKVAAIRDWIETNLSYVPGSSDTDTNVLETFAGRQGVCRDYAHLMCSMVRAAQIPARMVATYSPYVTPQDFHAVAEVWLSGAWHLVDATGMCHADDMAIISVGRDAYDIAFMESQAPAELWYQSVWVQRVETPT</sequence>